<dbReference type="InterPro" id="IPR010775">
    <property type="entry name" value="DUF1365"/>
</dbReference>
<dbReference type="STRING" id="1470434.AZF00_00585"/>
<gene>
    <name evidence="1" type="ORF">AZF00_00585</name>
</gene>
<evidence type="ECO:0000313" key="2">
    <source>
        <dbReference type="Proteomes" id="UP000074119"/>
    </source>
</evidence>
<dbReference type="EMBL" id="CP014544">
    <property type="protein sequence ID" value="AMO66885.1"/>
    <property type="molecule type" value="Genomic_DNA"/>
</dbReference>
<protein>
    <recommendedName>
        <fullName evidence="3">DUF1365 domain-containing protein</fullName>
    </recommendedName>
</protein>
<dbReference type="PANTHER" id="PTHR33973:SF4">
    <property type="entry name" value="OS07G0153300 PROTEIN"/>
    <property type="match status" value="1"/>
</dbReference>
<dbReference type="KEGG" id="zal:AZF00_00585"/>
<dbReference type="RefSeq" id="WP_008253318.1">
    <property type="nucleotide sequence ID" value="NZ_CP014544.1"/>
</dbReference>
<evidence type="ECO:0008006" key="3">
    <source>
        <dbReference type="Google" id="ProtNLM"/>
    </source>
</evidence>
<sequence>MSANLRTAIYRGEVRHQRLTPLRHRFVYRISSFLFDLDELDTAAERCRLFSLNRFNLFSFHFKDIGNGSGESPRRYIERCLAEQGVTDTLARVSLLCYPRILGYTFNPLSVYYCYNQRQQLFAVLYEVSNTFKQRHSYLFPVPEADRDNPTIEQQCDKNFYVSPFNNMAMRYKFRLHQPNNKLGISIRVQDGGKDLLHAAFQGRRRAFNDRELLHNFCTLPFMTLKVLGGIHWEALKLFCQGLKIVPRPAEPDSSISRIDK</sequence>
<dbReference type="AlphaFoldDB" id="A0A127M0Z0"/>
<reference evidence="1 2" key="1">
    <citation type="submission" date="2015-12" db="EMBL/GenBank/DDBJ databases">
        <authorList>
            <person name="Shamseldin A."/>
            <person name="Moawad H."/>
            <person name="Abd El-Rahim W.M."/>
            <person name="Sadowsky M.J."/>
        </authorList>
    </citation>
    <scope>NUCLEOTIDE SEQUENCE [LARGE SCALE GENOMIC DNA]</scope>
    <source>
        <strain evidence="1 2">SM2</strain>
    </source>
</reference>
<dbReference type="Proteomes" id="UP000074119">
    <property type="component" value="Chromosome"/>
</dbReference>
<organism evidence="1 2">
    <name type="scientific">Zhongshania aliphaticivorans</name>
    <dbReference type="NCBI Taxonomy" id="1470434"/>
    <lineage>
        <taxon>Bacteria</taxon>
        <taxon>Pseudomonadati</taxon>
        <taxon>Pseudomonadota</taxon>
        <taxon>Gammaproteobacteria</taxon>
        <taxon>Cellvibrionales</taxon>
        <taxon>Spongiibacteraceae</taxon>
        <taxon>Zhongshania</taxon>
    </lineage>
</organism>
<proteinExistence type="predicted"/>
<accession>A0A127M0Z0</accession>
<name>A0A127M0Z0_9GAMM</name>
<dbReference type="Pfam" id="PF07103">
    <property type="entry name" value="DUF1365"/>
    <property type="match status" value="1"/>
</dbReference>
<evidence type="ECO:0000313" key="1">
    <source>
        <dbReference type="EMBL" id="AMO66885.1"/>
    </source>
</evidence>
<dbReference type="PANTHER" id="PTHR33973">
    <property type="entry name" value="OS07G0153300 PROTEIN"/>
    <property type="match status" value="1"/>
</dbReference>